<comment type="cofactor">
    <cofactor evidence="1">
        <name>FAD</name>
        <dbReference type="ChEBI" id="CHEBI:57692"/>
    </cofactor>
</comment>
<evidence type="ECO:0000256" key="5">
    <source>
        <dbReference type="ARBA" id="ARBA00022827"/>
    </source>
</evidence>
<dbReference type="SUPFAM" id="SSF51730">
    <property type="entry name" value="FAD-linked oxidoreductase"/>
    <property type="match status" value="1"/>
</dbReference>
<dbReference type="Pfam" id="PF02219">
    <property type="entry name" value="MTHFR"/>
    <property type="match status" value="1"/>
</dbReference>
<accession>X1NLD3</accession>
<dbReference type="GO" id="GO:0004489">
    <property type="term" value="F:methylenetetrahydrofolate reductase [NAD(P)H] activity"/>
    <property type="evidence" value="ECO:0007669"/>
    <property type="project" value="InterPro"/>
</dbReference>
<reference evidence="7" key="1">
    <citation type="journal article" date="2014" name="Front. Microbiol.">
        <title>High frequency of phylogenetically diverse reductive dehalogenase-homologous genes in deep subseafloor sedimentary metagenomes.</title>
        <authorList>
            <person name="Kawai M."/>
            <person name="Futagami T."/>
            <person name="Toyoda A."/>
            <person name="Takaki Y."/>
            <person name="Nishi S."/>
            <person name="Hori S."/>
            <person name="Arai W."/>
            <person name="Tsubouchi T."/>
            <person name="Morono Y."/>
            <person name="Uchiyama I."/>
            <person name="Ito T."/>
            <person name="Fujiyama A."/>
            <person name="Inagaki F."/>
            <person name="Takami H."/>
        </authorList>
    </citation>
    <scope>NUCLEOTIDE SEQUENCE</scope>
    <source>
        <strain evidence="7">Expedition CK06-06</strain>
    </source>
</reference>
<dbReference type="PANTHER" id="PTHR45754:SF3">
    <property type="entry name" value="METHYLENETETRAHYDROFOLATE REDUCTASE (NADPH)"/>
    <property type="match status" value="1"/>
</dbReference>
<comment type="similarity">
    <text evidence="3">Belongs to the methylenetetrahydrofolate reductase family.</text>
</comment>
<dbReference type="Gene3D" id="3.20.20.220">
    <property type="match status" value="1"/>
</dbReference>
<dbReference type="CDD" id="cd00537">
    <property type="entry name" value="MTHFR"/>
    <property type="match status" value="1"/>
</dbReference>
<evidence type="ECO:0000256" key="2">
    <source>
        <dbReference type="ARBA" id="ARBA00004777"/>
    </source>
</evidence>
<dbReference type="GO" id="GO:0035999">
    <property type="term" value="P:tetrahydrofolate interconversion"/>
    <property type="evidence" value="ECO:0007669"/>
    <property type="project" value="UniProtKB-UniPathway"/>
</dbReference>
<keyword evidence="6" id="KW-0560">Oxidoreductase</keyword>
<keyword evidence="4" id="KW-0285">Flavoprotein</keyword>
<name>X1NLD3_9ZZZZ</name>
<organism evidence="7">
    <name type="scientific">marine sediment metagenome</name>
    <dbReference type="NCBI Taxonomy" id="412755"/>
    <lineage>
        <taxon>unclassified sequences</taxon>
        <taxon>metagenomes</taxon>
        <taxon>ecological metagenomes</taxon>
    </lineage>
</organism>
<feature type="non-terminal residue" evidence="7">
    <location>
        <position position="1"/>
    </location>
</feature>
<protein>
    <submittedName>
        <fullName evidence="7">Uncharacterized protein</fullName>
    </submittedName>
</protein>
<sequence>DRNRIALQMDILGISAFGMNNILCLSGDPVSFGNQPEAKPVFDLNSTQFIKMVKVLRDEKKFENGEPISGKEPRLFIGAVANPFAEPQEHESVHPGEKVAAGADFIQTLAVYNIEKFNKWMELVRGEGLHKKVKILAGITPITSAAAARYMKTKIPNMDIPDEIIERLRKVRNREEMIEEGIKIAIETINHLREIEGIAGIHIMTLQREELIPKICSTVGLHPRP</sequence>
<evidence type="ECO:0000256" key="4">
    <source>
        <dbReference type="ARBA" id="ARBA00022630"/>
    </source>
</evidence>
<gene>
    <name evidence="7" type="ORF">S06H3_39498</name>
</gene>
<dbReference type="InterPro" id="IPR029041">
    <property type="entry name" value="FAD-linked_oxidoreductase-like"/>
</dbReference>
<evidence type="ECO:0000313" key="7">
    <source>
        <dbReference type="EMBL" id="GAI44832.1"/>
    </source>
</evidence>
<dbReference type="PANTHER" id="PTHR45754">
    <property type="entry name" value="METHYLENETETRAHYDROFOLATE REDUCTASE"/>
    <property type="match status" value="1"/>
</dbReference>
<keyword evidence="5" id="KW-0274">FAD</keyword>
<dbReference type="EMBL" id="BARV01024170">
    <property type="protein sequence ID" value="GAI44832.1"/>
    <property type="molecule type" value="Genomic_DNA"/>
</dbReference>
<dbReference type="GO" id="GO:0005829">
    <property type="term" value="C:cytosol"/>
    <property type="evidence" value="ECO:0007669"/>
    <property type="project" value="TreeGrafter"/>
</dbReference>
<evidence type="ECO:0000256" key="6">
    <source>
        <dbReference type="ARBA" id="ARBA00023002"/>
    </source>
</evidence>
<dbReference type="GO" id="GO:0009086">
    <property type="term" value="P:methionine biosynthetic process"/>
    <property type="evidence" value="ECO:0007669"/>
    <property type="project" value="TreeGrafter"/>
</dbReference>
<dbReference type="UniPathway" id="UPA00193"/>
<evidence type="ECO:0000256" key="1">
    <source>
        <dbReference type="ARBA" id="ARBA00001974"/>
    </source>
</evidence>
<proteinExistence type="inferred from homology"/>
<comment type="caution">
    <text evidence="7">The sequence shown here is derived from an EMBL/GenBank/DDBJ whole genome shotgun (WGS) entry which is preliminary data.</text>
</comment>
<dbReference type="InterPro" id="IPR003171">
    <property type="entry name" value="Mehydrof_redctse-like"/>
</dbReference>
<dbReference type="AlphaFoldDB" id="X1NLD3"/>
<dbReference type="GO" id="GO:0071949">
    <property type="term" value="F:FAD binding"/>
    <property type="evidence" value="ECO:0007669"/>
    <property type="project" value="TreeGrafter"/>
</dbReference>
<comment type="pathway">
    <text evidence="2">One-carbon metabolism; tetrahydrofolate interconversion.</text>
</comment>
<evidence type="ECO:0000256" key="3">
    <source>
        <dbReference type="ARBA" id="ARBA00006743"/>
    </source>
</evidence>